<keyword evidence="1" id="KW-0472">Membrane</keyword>
<evidence type="ECO:0000313" key="3">
    <source>
        <dbReference type="Proteomes" id="UP000318380"/>
    </source>
</evidence>
<dbReference type="RefSeq" id="WP_145814736.1">
    <property type="nucleotide sequence ID" value="NZ_VIVK01000004.1"/>
</dbReference>
<evidence type="ECO:0008006" key="4">
    <source>
        <dbReference type="Google" id="ProtNLM"/>
    </source>
</evidence>
<sequence length="414" mass="44310">MKVDEVRPLLERVTEDLPEPELTDAAWANGRGLHRRQVRGTALLALLVALAIVAIGLLASSGGRLRFVPPDTPPTHPPGYVAPTGQIAGIDFWTAPPSGSERFLDRLETPLGDLLRLPDHPDELTTEPIDRIAAVVLARREGGYEPLLLAPNGLWARTDMLLAPITTGSPLSAGAVSPNGRMAAFPQPGHVAVIDATTAEVRRLPLPVQDIRSVSWTPDSEHLLAGAPTTTYRVLVGHGDEPFTVVEPTRDPDSATAPYRLDGTEGQVAVRRFTAGGWIVETMPDLPVSQWNGQTFTGDDVMARLFVARHLVQVRTVASVPQIVAAMSTVQREPSRLLVLGETPAATPAPVPEPSPPDAIRTLGCCSVLGWYDGDTVLFQVTGWVLAWDLPTGQVRRVTELEVPGLAIGAGIRG</sequence>
<dbReference type="EMBL" id="VIVK01000004">
    <property type="protein sequence ID" value="TWD72436.1"/>
    <property type="molecule type" value="Genomic_DNA"/>
</dbReference>
<dbReference type="Gene3D" id="2.130.10.10">
    <property type="entry name" value="YVTN repeat-like/Quinoprotein amine dehydrogenase"/>
    <property type="match status" value="1"/>
</dbReference>
<proteinExistence type="predicted"/>
<organism evidence="2 3">
    <name type="scientific">Kribbella amoyensis</name>
    <dbReference type="NCBI Taxonomy" id="996641"/>
    <lineage>
        <taxon>Bacteria</taxon>
        <taxon>Bacillati</taxon>
        <taxon>Actinomycetota</taxon>
        <taxon>Actinomycetes</taxon>
        <taxon>Propionibacteriales</taxon>
        <taxon>Kribbellaceae</taxon>
        <taxon>Kribbella</taxon>
    </lineage>
</organism>
<accession>A0A561B0Q7</accession>
<protein>
    <recommendedName>
        <fullName evidence="4">WD40 repeat protein</fullName>
    </recommendedName>
</protein>
<keyword evidence="1" id="KW-1133">Transmembrane helix</keyword>
<dbReference type="SUPFAM" id="SSF82171">
    <property type="entry name" value="DPP6 N-terminal domain-like"/>
    <property type="match status" value="1"/>
</dbReference>
<name>A0A561B0Q7_9ACTN</name>
<dbReference type="AlphaFoldDB" id="A0A561B0Q7"/>
<gene>
    <name evidence="2" type="ORF">FB561_7428</name>
</gene>
<keyword evidence="3" id="KW-1185">Reference proteome</keyword>
<feature type="transmembrane region" description="Helical" evidence="1">
    <location>
        <begin position="41"/>
        <end position="59"/>
    </location>
</feature>
<keyword evidence="1" id="KW-0812">Transmembrane</keyword>
<reference evidence="2 3" key="1">
    <citation type="submission" date="2019-06" db="EMBL/GenBank/DDBJ databases">
        <title>Sequencing the genomes of 1000 actinobacteria strains.</title>
        <authorList>
            <person name="Klenk H.-P."/>
        </authorList>
    </citation>
    <scope>NUCLEOTIDE SEQUENCE [LARGE SCALE GENOMIC DNA]</scope>
    <source>
        <strain evidence="2 3">DSM 24683</strain>
    </source>
</reference>
<comment type="caution">
    <text evidence="2">The sequence shown here is derived from an EMBL/GenBank/DDBJ whole genome shotgun (WGS) entry which is preliminary data.</text>
</comment>
<evidence type="ECO:0000313" key="2">
    <source>
        <dbReference type="EMBL" id="TWD72436.1"/>
    </source>
</evidence>
<evidence type="ECO:0000256" key="1">
    <source>
        <dbReference type="SAM" id="Phobius"/>
    </source>
</evidence>
<dbReference type="OrthoDB" id="4855658at2"/>
<dbReference type="InterPro" id="IPR015943">
    <property type="entry name" value="WD40/YVTN_repeat-like_dom_sf"/>
</dbReference>
<dbReference type="Proteomes" id="UP000318380">
    <property type="component" value="Unassembled WGS sequence"/>
</dbReference>